<keyword evidence="2" id="KW-1185">Reference proteome</keyword>
<evidence type="ECO:0008006" key="3">
    <source>
        <dbReference type="Google" id="ProtNLM"/>
    </source>
</evidence>
<dbReference type="Proteomes" id="UP000028878">
    <property type="component" value="Unassembled WGS sequence"/>
</dbReference>
<dbReference type="InterPro" id="IPR009874">
    <property type="entry name" value="DUF1428"/>
</dbReference>
<name>A0A1L1PLB0_HYDIT</name>
<organism evidence="1 2">
    <name type="scientific">Hydrogenophaga intermedia</name>
    <dbReference type="NCBI Taxonomy" id="65786"/>
    <lineage>
        <taxon>Bacteria</taxon>
        <taxon>Pseudomonadati</taxon>
        <taxon>Pseudomonadota</taxon>
        <taxon>Betaproteobacteria</taxon>
        <taxon>Burkholderiales</taxon>
        <taxon>Comamonadaceae</taxon>
        <taxon>Hydrogenophaga</taxon>
    </lineage>
</organism>
<dbReference type="Pfam" id="PF07237">
    <property type="entry name" value="DUF1428"/>
    <property type="match status" value="1"/>
</dbReference>
<dbReference type="EMBL" id="CCAE010000014">
    <property type="protein sequence ID" value="CDN87717.1"/>
    <property type="molecule type" value="Genomic_DNA"/>
</dbReference>
<dbReference type="RefSeq" id="WP_009518900.1">
    <property type="nucleotide sequence ID" value="NZ_CCAE010000014.1"/>
</dbReference>
<dbReference type="AlphaFoldDB" id="A0A1L1PLB0"/>
<protein>
    <recommendedName>
        <fullName evidence="3">RNA signal recognition particle 4.5S RNA</fullName>
    </recommendedName>
</protein>
<dbReference type="SUPFAM" id="SSF54909">
    <property type="entry name" value="Dimeric alpha+beta barrel"/>
    <property type="match status" value="1"/>
</dbReference>
<gene>
    <name evidence="1" type="ORF">BN948_02142</name>
</gene>
<dbReference type="Gene3D" id="3.30.70.100">
    <property type="match status" value="1"/>
</dbReference>
<reference evidence="2" key="1">
    <citation type="submission" date="2014-11" db="EMBL/GenBank/DDBJ databases">
        <title>Draft genome sequence of Hydrogenophaga intermedia S1.</title>
        <authorList>
            <person name="Gan H.M."/>
            <person name="Chew T.H."/>
            <person name="Stolz A."/>
        </authorList>
    </citation>
    <scope>NUCLEOTIDE SEQUENCE [LARGE SCALE GENOMIC DNA]</scope>
    <source>
        <strain evidence="2">S1</strain>
    </source>
</reference>
<sequence length="133" mass="14467">MPYIDCYLVPVPRANKAAYERMAATSARVVRACGALRVTECWLDESGPDASTYHGDAVRQAADAYTGFRQAAGAREDETLVMSWVEWPDKAARDAGMAKVTSDPRMQFEGQVPVFDGVRLIAGGFLPMPLPLA</sequence>
<accession>A0A1L1PLB0</accession>
<proteinExistence type="predicted"/>
<evidence type="ECO:0000313" key="2">
    <source>
        <dbReference type="Proteomes" id="UP000028878"/>
    </source>
</evidence>
<dbReference type="InterPro" id="IPR011008">
    <property type="entry name" value="Dimeric_a/b-barrel"/>
</dbReference>
<evidence type="ECO:0000313" key="1">
    <source>
        <dbReference type="EMBL" id="CDN87717.1"/>
    </source>
</evidence>